<feature type="compositionally biased region" description="Polar residues" evidence="2">
    <location>
        <begin position="107"/>
        <end position="121"/>
    </location>
</feature>
<organism evidence="3 4">
    <name type="scientific">Macrostomum lignano</name>
    <dbReference type="NCBI Taxonomy" id="282301"/>
    <lineage>
        <taxon>Eukaryota</taxon>
        <taxon>Metazoa</taxon>
        <taxon>Spiralia</taxon>
        <taxon>Lophotrochozoa</taxon>
        <taxon>Platyhelminthes</taxon>
        <taxon>Rhabditophora</taxon>
        <taxon>Macrostomorpha</taxon>
        <taxon>Macrostomida</taxon>
        <taxon>Macrostomidae</taxon>
        <taxon>Macrostomum</taxon>
    </lineage>
</organism>
<dbReference type="InterPro" id="IPR036770">
    <property type="entry name" value="Ankyrin_rpt-contain_sf"/>
</dbReference>
<dbReference type="Gene3D" id="1.25.40.20">
    <property type="entry name" value="Ankyrin repeat-containing domain"/>
    <property type="match status" value="1"/>
</dbReference>
<feature type="repeat" description="ANK" evidence="1">
    <location>
        <begin position="243"/>
        <end position="275"/>
    </location>
</feature>
<dbReference type="PROSITE" id="PS50297">
    <property type="entry name" value="ANK_REP_REGION"/>
    <property type="match status" value="1"/>
</dbReference>
<dbReference type="SUPFAM" id="SSF48403">
    <property type="entry name" value="Ankyrin repeat"/>
    <property type="match status" value="1"/>
</dbReference>
<accession>A0A1I8I1S6</accession>
<protein>
    <submittedName>
        <fullName evidence="4">ANK_REP_REGION domain-containing protein</fullName>
    </submittedName>
</protein>
<keyword evidence="1" id="KW-0040">ANK repeat</keyword>
<evidence type="ECO:0000313" key="3">
    <source>
        <dbReference type="Proteomes" id="UP000095280"/>
    </source>
</evidence>
<feature type="compositionally biased region" description="Basic and acidic residues" evidence="2">
    <location>
        <begin position="487"/>
        <end position="496"/>
    </location>
</feature>
<reference evidence="4" key="1">
    <citation type="submission" date="2016-11" db="UniProtKB">
        <authorList>
            <consortium name="WormBaseParasite"/>
        </authorList>
    </citation>
    <scope>IDENTIFICATION</scope>
</reference>
<evidence type="ECO:0000256" key="2">
    <source>
        <dbReference type="SAM" id="MobiDB-lite"/>
    </source>
</evidence>
<feature type="region of interest" description="Disordered" evidence="2">
    <location>
        <begin position="383"/>
        <end position="478"/>
    </location>
</feature>
<dbReference type="PANTHER" id="PTHR22677">
    <property type="entry name" value="ANKYRIN REPEAT DOMAIN-CONTAINING PROTEIN 60"/>
    <property type="match status" value="1"/>
</dbReference>
<evidence type="ECO:0000313" key="4">
    <source>
        <dbReference type="WBParaSite" id="maker-uti_cns_0009402-snap-gene-0.5-mRNA-1"/>
    </source>
</evidence>
<feature type="region of interest" description="Disordered" evidence="2">
    <location>
        <begin position="1"/>
        <end position="159"/>
    </location>
</feature>
<dbReference type="SMART" id="SM00248">
    <property type="entry name" value="ANK"/>
    <property type="match status" value="2"/>
</dbReference>
<dbReference type="Pfam" id="PF12796">
    <property type="entry name" value="Ank_2"/>
    <property type="match status" value="1"/>
</dbReference>
<feature type="compositionally biased region" description="Low complexity" evidence="2">
    <location>
        <begin position="32"/>
        <end position="41"/>
    </location>
</feature>
<dbReference type="WBParaSite" id="maker-uti_cns_0009402-snap-gene-0.5-mRNA-1">
    <property type="protein sequence ID" value="maker-uti_cns_0009402-snap-gene-0.5-mRNA-1"/>
    <property type="gene ID" value="maker-uti_cns_0009402-snap-gene-0.5"/>
</dbReference>
<dbReference type="AlphaFoldDB" id="A0A1I8I1S6"/>
<dbReference type="InterPro" id="IPR039323">
    <property type="entry name" value="ANKRD_45/46/60"/>
</dbReference>
<feature type="compositionally biased region" description="Polar residues" evidence="2">
    <location>
        <begin position="60"/>
        <end position="70"/>
    </location>
</feature>
<proteinExistence type="predicted"/>
<feature type="compositionally biased region" description="Low complexity" evidence="2">
    <location>
        <begin position="453"/>
        <end position="469"/>
    </location>
</feature>
<sequence>QHTRPSQACRQCAPGKARQLDSDQSPSEMKALLRLRPLQPLLHRRGGPLSESKPLGEDWQLQTGGRTSVTPKCAATRPCSADPDSSCRPSLTSWPRQPPAPAAEAGSTASQFGGQASQSAGSLRLRRHRAETVATAHRQSCRQDSDRSGSAADGDNAASDRTVRAGLQQPASPNYRRVLFSLGVTKDSKFQTPTSEYMLPKQRLEWLRQRAGVALFIACHRSHYEMASQLLSSGANVNATTALGRSPLHVAAAKNNGDIINLLLESGADVDLEDKNGQNPLAVAAEFGHKGCERRLFMFRWQQRAKSAKPQFLNPTLKEFQRSDSAYPKWRVGESLQVYLQKVQPPEEFIGTALHAPRRNWHRRSSATPEELLTQRTASGRAISYEQWQQKKRNERRKVIEDERQAREQEEAKRKRQELDQQLAQLTRQAYAQHDGSAGGPGGHALPPIAGHDGQQADPQHPGQQQQRRSAFRQRRLDPRLNAYEQWLKDRQERQDSLPAAAPPPPYQVMIQEFCRRKCSHDEHADEFSD</sequence>
<dbReference type="PROSITE" id="PS50088">
    <property type="entry name" value="ANK_REPEAT"/>
    <property type="match status" value="2"/>
</dbReference>
<dbReference type="PANTHER" id="PTHR22677:SF3">
    <property type="entry name" value="ANKYRIN REPEAT DOMAIN-CONTAINING PROTEIN 60"/>
    <property type="match status" value="1"/>
</dbReference>
<feature type="compositionally biased region" description="Low complexity" evidence="2">
    <location>
        <begin position="148"/>
        <end position="159"/>
    </location>
</feature>
<feature type="compositionally biased region" description="Polar residues" evidence="2">
    <location>
        <begin position="420"/>
        <end position="430"/>
    </location>
</feature>
<name>A0A1I8I1S6_9PLAT</name>
<feature type="region of interest" description="Disordered" evidence="2">
    <location>
        <begin position="487"/>
        <end position="506"/>
    </location>
</feature>
<feature type="compositionally biased region" description="Basic and acidic residues" evidence="2">
    <location>
        <begin position="397"/>
        <end position="419"/>
    </location>
</feature>
<dbReference type="Proteomes" id="UP000095280">
    <property type="component" value="Unplaced"/>
</dbReference>
<keyword evidence="3" id="KW-1185">Reference proteome</keyword>
<feature type="repeat" description="ANK" evidence="1">
    <location>
        <begin position="210"/>
        <end position="242"/>
    </location>
</feature>
<dbReference type="InterPro" id="IPR002110">
    <property type="entry name" value="Ankyrin_rpt"/>
</dbReference>
<evidence type="ECO:0000256" key="1">
    <source>
        <dbReference type="PROSITE-ProRule" id="PRU00023"/>
    </source>
</evidence>